<dbReference type="RefSeq" id="WP_204537643.1">
    <property type="nucleotide sequence ID" value="NZ_JAFBFI010000001.1"/>
</dbReference>
<keyword evidence="2" id="KW-1185">Reference proteome</keyword>
<reference evidence="1 2" key="1">
    <citation type="submission" date="2021-01" db="EMBL/GenBank/DDBJ databases">
        <title>Genomic Encyclopedia of Type Strains, Phase IV (KMG-IV): sequencing the most valuable type-strain genomes for metagenomic binning, comparative biology and taxonomic classification.</title>
        <authorList>
            <person name="Goeker M."/>
        </authorList>
    </citation>
    <scope>NUCLEOTIDE SEQUENCE [LARGE SCALE GENOMIC DNA]</scope>
    <source>
        <strain evidence="1 2">DSM 105482</strain>
    </source>
</reference>
<organism evidence="1 2">
    <name type="scientific">Peribacillus deserti</name>
    <dbReference type="NCBI Taxonomy" id="673318"/>
    <lineage>
        <taxon>Bacteria</taxon>
        <taxon>Bacillati</taxon>
        <taxon>Bacillota</taxon>
        <taxon>Bacilli</taxon>
        <taxon>Bacillales</taxon>
        <taxon>Bacillaceae</taxon>
        <taxon>Peribacillus</taxon>
    </lineage>
</organism>
<dbReference type="Pfam" id="PF12389">
    <property type="entry name" value="Peptidase_M73"/>
    <property type="match status" value="1"/>
</dbReference>
<dbReference type="InterPro" id="IPR022121">
    <property type="entry name" value="Peptidase_M73_camelysin"/>
</dbReference>
<accession>A0ABS2QCZ8</accession>
<gene>
    <name evidence="1" type="ORF">JOC77_000303</name>
</gene>
<dbReference type="InterPro" id="IPR023833">
    <property type="entry name" value="Signal_pept_SipW-depend-type"/>
</dbReference>
<dbReference type="EMBL" id="JAFBFI010000001">
    <property type="protein sequence ID" value="MBM7690900.1"/>
    <property type="molecule type" value="Genomic_DNA"/>
</dbReference>
<dbReference type="Proteomes" id="UP000823486">
    <property type="component" value="Unassembled WGS sequence"/>
</dbReference>
<comment type="caution">
    <text evidence="1">The sequence shown here is derived from an EMBL/GenBank/DDBJ whole genome shotgun (WGS) entry which is preliminary data.</text>
</comment>
<name>A0ABS2QCZ8_9BACI</name>
<dbReference type="NCBIfam" id="TIGR04088">
    <property type="entry name" value="cognate_SipW"/>
    <property type="match status" value="1"/>
</dbReference>
<sequence length="194" mass="20742">MSIKKKLGLGIGSAVLGLSLVGGGTFAYFSDSADAKGTFAAGTLDISTDPKTVIDVSNIAPGDSMIREFQLKNDGTLDIKKVLLDTAYTVKDKKGDNAGNDFGEHIKVDFLVNGDKLNGVIWSTTLAELLDEKDPDAVARGLFGEKRGIKAGTTDDMYVMFTFVDNGDDQNKFQGDSLSLTWTFNAQQGDGELK</sequence>
<proteinExistence type="predicted"/>
<evidence type="ECO:0000313" key="1">
    <source>
        <dbReference type="EMBL" id="MBM7690900.1"/>
    </source>
</evidence>
<protein>
    <submittedName>
        <fullName evidence="1">Spore coat-associated protein N</fullName>
    </submittedName>
</protein>
<evidence type="ECO:0000313" key="2">
    <source>
        <dbReference type="Proteomes" id="UP000823486"/>
    </source>
</evidence>